<dbReference type="Gene3D" id="3.30.565.10">
    <property type="entry name" value="Histidine kinase-like ATPase, C-terminal domain"/>
    <property type="match status" value="1"/>
</dbReference>
<dbReference type="Pfam" id="PF13581">
    <property type="entry name" value="HATPase_c_2"/>
    <property type="match status" value="1"/>
</dbReference>
<dbReference type="KEGG" id="lrs:PX52LOC_08007"/>
<dbReference type="EMBL" id="CP042425">
    <property type="protein sequence ID" value="QEL20886.1"/>
    <property type="molecule type" value="Genomic_DNA"/>
</dbReference>
<feature type="compositionally biased region" description="Polar residues" evidence="3">
    <location>
        <begin position="1"/>
        <end position="18"/>
    </location>
</feature>
<dbReference type="InterPro" id="IPR001789">
    <property type="entry name" value="Sig_transdc_resp-reg_receiver"/>
</dbReference>
<keyword evidence="6" id="KW-1185">Reference proteome</keyword>
<keyword evidence="5" id="KW-0547">Nucleotide-binding</keyword>
<accession>A0A5C1AS79</accession>
<dbReference type="PANTHER" id="PTHR44591">
    <property type="entry name" value="STRESS RESPONSE REGULATOR PROTEIN 1"/>
    <property type="match status" value="1"/>
</dbReference>
<dbReference type="PANTHER" id="PTHR44591:SF3">
    <property type="entry name" value="RESPONSE REGULATORY DOMAIN-CONTAINING PROTEIN"/>
    <property type="match status" value="1"/>
</dbReference>
<dbReference type="CDD" id="cd16936">
    <property type="entry name" value="HATPase_RsbW-like"/>
    <property type="match status" value="1"/>
</dbReference>
<protein>
    <submittedName>
        <fullName evidence="5">ATP-binding protein</fullName>
    </submittedName>
</protein>
<dbReference type="Proteomes" id="UP000324974">
    <property type="component" value="Chromosome"/>
</dbReference>
<dbReference type="SUPFAM" id="SSF55874">
    <property type="entry name" value="ATPase domain of HSP90 chaperone/DNA topoisomerase II/histidine kinase"/>
    <property type="match status" value="1"/>
</dbReference>
<dbReference type="GO" id="GO:0005524">
    <property type="term" value="F:ATP binding"/>
    <property type="evidence" value="ECO:0007669"/>
    <property type="project" value="UniProtKB-KW"/>
</dbReference>
<evidence type="ECO:0000256" key="3">
    <source>
        <dbReference type="SAM" id="MobiDB-lite"/>
    </source>
</evidence>
<dbReference type="InterPro" id="IPR036890">
    <property type="entry name" value="HATPase_C_sf"/>
</dbReference>
<evidence type="ECO:0000313" key="6">
    <source>
        <dbReference type="Proteomes" id="UP000324974"/>
    </source>
</evidence>
<sequence length="317" mass="34598">MTRPMMTQTPAPELTSHSHGLDGSTILVVDDSPVDRRVAGRLIEKRTSWRVVYASDGVEALEALGQQLPAAVVTDLQMPRMDGLELIQRIRADYPNVPVIIMTGQGSEKIAVAALRAGAASYVTKRALAADLAQAVEQVVAASQTDDGQAKALRSLRTRTTRFVLDNDPTVVTPLVTFLQHDLTALGICDATAVTRVGIALEETLLNAIYHGNLGVSSELKAVNERAFYDQVAERRTLAPYRDRRVKVTARLTPDAATFVIADGGDGFDVSKLPDPTDPTFFDRPSGRGIMLMRAFMDEVVYNPSGNRVKLVKRRER</sequence>
<reference evidence="6" key="1">
    <citation type="submission" date="2019-08" db="EMBL/GenBank/DDBJ databases">
        <title>Limnoglobus roseus gen. nov., sp. nov., a novel freshwater planctomycete with a giant genome from the family Gemmataceae.</title>
        <authorList>
            <person name="Kulichevskaya I.S."/>
            <person name="Naumoff D.G."/>
            <person name="Miroshnikov K."/>
            <person name="Ivanova A."/>
            <person name="Philippov D.A."/>
            <person name="Hakobyan A."/>
            <person name="Rijpstra I.C."/>
            <person name="Sinninghe Damste J.S."/>
            <person name="Liesack W."/>
            <person name="Dedysh S.N."/>
        </authorList>
    </citation>
    <scope>NUCLEOTIDE SEQUENCE [LARGE SCALE GENOMIC DNA]</scope>
    <source>
        <strain evidence="6">PX52</strain>
    </source>
</reference>
<feature type="domain" description="Response regulatory" evidence="4">
    <location>
        <begin position="25"/>
        <end position="140"/>
    </location>
</feature>
<evidence type="ECO:0000259" key="4">
    <source>
        <dbReference type="PROSITE" id="PS50110"/>
    </source>
</evidence>
<dbReference type="InterPro" id="IPR003594">
    <property type="entry name" value="HATPase_dom"/>
</dbReference>
<dbReference type="SMART" id="SM00448">
    <property type="entry name" value="REC"/>
    <property type="match status" value="1"/>
</dbReference>
<organism evidence="5 6">
    <name type="scientific">Limnoglobus roseus</name>
    <dbReference type="NCBI Taxonomy" id="2598579"/>
    <lineage>
        <taxon>Bacteria</taxon>
        <taxon>Pseudomonadati</taxon>
        <taxon>Planctomycetota</taxon>
        <taxon>Planctomycetia</taxon>
        <taxon>Gemmatales</taxon>
        <taxon>Gemmataceae</taxon>
        <taxon>Limnoglobus</taxon>
    </lineage>
</organism>
<dbReference type="Pfam" id="PF00072">
    <property type="entry name" value="Response_reg"/>
    <property type="match status" value="1"/>
</dbReference>
<dbReference type="PROSITE" id="PS50110">
    <property type="entry name" value="RESPONSE_REGULATORY"/>
    <property type="match status" value="1"/>
</dbReference>
<keyword evidence="5" id="KW-0067">ATP-binding</keyword>
<dbReference type="CDD" id="cd00156">
    <property type="entry name" value="REC"/>
    <property type="match status" value="1"/>
</dbReference>
<dbReference type="AlphaFoldDB" id="A0A5C1AS79"/>
<dbReference type="Gene3D" id="3.40.50.2300">
    <property type="match status" value="1"/>
</dbReference>
<evidence type="ECO:0000256" key="1">
    <source>
        <dbReference type="ARBA" id="ARBA00022553"/>
    </source>
</evidence>
<evidence type="ECO:0000256" key="2">
    <source>
        <dbReference type="PROSITE-ProRule" id="PRU00169"/>
    </source>
</evidence>
<gene>
    <name evidence="5" type="ORF">PX52LOC_08007</name>
</gene>
<feature type="region of interest" description="Disordered" evidence="3">
    <location>
        <begin position="1"/>
        <end position="20"/>
    </location>
</feature>
<dbReference type="InterPro" id="IPR011006">
    <property type="entry name" value="CheY-like_superfamily"/>
</dbReference>
<proteinExistence type="predicted"/>
<keyword evidence="1 2" id="KW-0597">Phosphoprotein</keyword>
<feature type="modified residue" description="4-aspartylphosphate" evidence="2">
    <location>
        <position position="75"/>
    </location>
</feature>
<dbReference type="SUPFAM" id="SSF52172">
    <property type="entry name" value="CheY-like"/>
    <property type="match status" value="1"/>
</dbReference>
<dbReference type="GO" id="GO:0000160">
    <property type="term" value="P:phosphorelay signal transduction system"/>
    <property type="evidence" value="ECO:0007669"/>
    <property type="project" value="InterPro"/>
</dbReference>
<name>A0A5C1AS79_9BACT</name>
<dbReference type="InterPro" id="IPR050595">
    <property type="entry name" value="Bact_response_regulator"/>
</dbReference>
<evidence type="ECO:0000313" key="5">
    <source>
        <dbReference type="EMBL" id="QEL20886.1"/>
    </source>
</evidence>